<reference evidence="2" key="1">
    <citation type="submission" date="2016-10" db="EMBL/GenBank/DDBJ databases">
        <authorList>
            <person name="Varghese N."/>
            <person name="Submissions S."/>
        </authorList>
    </citation>
    <scope>NUCLEOTIDE SEQUENCE [LARGE SCALE GENOMIC DNA]</scope>
    <source>
        <strain evidence="2">DSM 26893</strain>
    </source>
</reference>
<protein>
    <submittedName>
        <fullName evidence="1">Uncharacterized protein</fullName>
    </submittedName>
</protein>
<gene>
    <name evidence="1" type="ORF">SAMN04488011_101840</name>
</gene>
<dbReference type="EMBL" id="FOCM01000001">
    <property type="protein sequence ID" value="SEM89304.1"/>
    <property type="molecule type" value="Genomic_DNA"/>
</dbReference>
<dbReference type="AlphaFoldDB" id="A0A1H8C4C2"/>
<keyword evidence="2" id="KW-1185">Reference proteome</keyword>
<accession>A0A1H8C4C2</accession>
<evidence type="ECO:0000313" key="2">
    <source>
        <dbReference type="Proteomes" id="UP000199372"/>
    </source>
</evidence>
<proteinExistence type="predicted"/>
<dbReference type="Proteomes" id="UP000199372">
    <property type="component" value="Unassembled WGS sequence"/>
</dbReference>
<evidence type="ECO:0000313" key="1">
    <source>
        <dbReference type="EMBL" id="SEM89304.1"/>
    </source>
</evidence>
<sequence>MLTLKGFSLIHLTKDHVVGVLLVAQMGFPSAGFVLASDFGMLSTHTIPKPLEPCAEACLSLTGFASLSFFQLFLEALPLRALFLDQLLPLLFLCLS</sequence>
<organism evidence="1 2">
    <name type="scientific">Palleronia pelagia</name>
    <dbReference type="NCBI Taxonomy" id="387096"/>
    <lineage>
        <taxon>Bacteria</taxon>
        <taxon>Pseudomonadati</taxon>
        <taxon>Pseudomonadota</taxon>
        <taxon>Alphaproteobacteria</taxon>
        <taxon>Rhodobacterales</taxon>
        <taxon>Roseobacteraceae</taxon>
        <taxon>Palleronia</taxon>
    </lineage>
</organism>
<name>A0A1H8C4C2_9RHOB</name>